<dbReference type="NCBIfam" id="TIGR00706">
    <property type="entry name" value="SppA_dom"/>
    <property type="match status" value="1"/>
</dbReference>
<evidence type="ECO:0000256" key="4">
    <source>
        <dbReference type="ARBA" id="ARBA00022825"/>
    </source>
</evidence>
<name>A0A2Z4Y542_SUMC1</name>
<dbReference type="Gene3D" id="3.90.226.10">
    <property type="entry name" value="2-enoyl-CoA Hydratase, Chain A, domain 1"/>
    <property type="match status" value="2"/>
</dbReference>
<evidence type="ECO:0000256" key="2">
    <source>
        <dbReference type="ARBA" id="ARBA00022670"/>
    </source>
</evidence>
<reference evidence="6 7" key="1">
    <citation type="submission" date="2018-05" db="EMBL/GenBank/DDBJ databases">
        <title>A metagenomic window into the 2 km-deep terrestrial subsurface aquifer revealed taxonomically and functionally diverse microbial community comprising novel uncultured bacterial lineages.</title>
        <authorList>
            <person name="Kadnikov V.V."/>
            <person name="Mardanov A.V."/>
            <person name="Beletsky A.V."/>
            <person name="Banks D."/>
            <person name="Pimenov N.V."/>
            <person name="Frank Y.A."/>
            <person name="Karnachuk O.V."/>
            <person name="Ravin N.V."/>
        </authorList>
    </citation>
    <scope>NUCLEOTIDE SEQUENCE [LARGE SCALE GENOMIC DNA]</scope>
    <source>
        <strain evidence="6">BY</strain>
    </source>
</reference>
<proteinExistence type="inferred from homology"/>
<dbReference type="EMBL" id="CP030759">
    <property type="protein sequence ID" value="AXA35633.1"/>
    <property type="molecule type" value="Genomic_DNA"/>
</dbReference>
<keyword evidence="3" id="KW-0378">Hydrolase</keyword>
<dbReference type="KEGG" id="schv:BRCON_0856"/>
<keyword evidence="2" id="KW-0645">Protease</keyword>
<dbReference type="GO" id="GO:0008236">
    <property type="term" value="F:serine-type peptidase activity"/>
    <property type="evidence" value="ECO:0007669"/>
    <property type="project" value="UniProtKB-KW"/>
</dbReference>
<feature type="domain" description="Peptidase S49" evidence="5">
    <location>
        <begin position="247"/>
        <end position="286"/>
    </location>
</feature>
<dbReference type="InterPro" id="IPR002142">
    <property type="entry name" value="Peptidase_S49"/>
</dbReference>
<dbReference type="GO" id="GO:0006508">
    <property type="term" value="P:proteolysis"/>
    <property type="evidence" value="ECO:0007669"/>
    <property type="project" value="UniProtKB-KW"/>
</dbReference>
<dbReference type="SUPFAM" id="SSF52096">
    <property type="entry name" value="ClpP/crotonase"/>
    <property type="match status" value="1"/>
</dbReference>
<dbReference type="AlphaFoldDB" id="A0A2Z4Y542"/>
<accession>A0A2Z4Y542</accession>
<organism evidence="6 7">
    <name type="scientific">Sumerlaea chitinivorans</name>
    <dbReference type="NCBI Taxonomy" id="2250252"/>
    <lineage>
        <taxon>Bacteria</taxon>
        <taxon>Candidatus Sumerlaeota</taxon>
        <taxon>Candidatus Sumerlaeia</taxon>
        <taxon>Candidatus Sumerlaeales</taxon>
        <taxon>Candidatus Sumerlaeaceae</taxon>
        <taxon>Candidatus Sumerlaea</taxon>
    </lineage>
</organism>
<dbReference type="InterPro" id="IPR004635">
    <property type="entry name" value="Pept_S49_SppA"/>
</dbReference>
<dbReference type="InterPro" id="IPR047272">
    <property type="entry name" value="S49_SppA_C"/>
</dbReference>
<evidence type="ECO:0000259" key="5">
    <source>
        <dbReference type="Pfam" id="PF01343"/>
    </source>
</evidence>
<protein>
    <submittedName>
        <fullName evidence="6">Signal peptide peptidase SppA, 36K type</fullName>
    </submittedName>
</protein>
<comment type="similarity">
    <text evidence="1">Belongs to the peptidase S49 family.</text>
</comment>
<dbReference type="InterPro" id="IPR029045">
    <property type="entry name" value="ClpP/crotonase-like_dom_sf"/>
</dbReference>
<evidence type="ECO:0000256" key="3">
    <source>
        <dbReference type="ARBA" id="ARBA00022801"/>
    </source>
</evidence>
<dbReference type="Proteomes" id="UP000262583">
    <property type="component" value="Chromosome"/>
</dbReference>
<evidence type="ECO:0000313" key="7">
    <source>
        <dbReference type="Proteomes" id="UP000262583"/>
    </source>
</evidence>
<gene>
    <name evidence="6" type="ORF">BRCON_0856</name>
</gene>
<evidence type="ECO:0000256" key="1">
    <source>
        <dbReference type="ARBA" id="ARBA00008683"/>
    </source>
</evidence>
<evidence type="ECO:0000313" key="6">
    <source>
        <dbReference type="EMBL" id="AXA35633.1"/>
    </source>
</evidence>
<feature type="domain" description="Peptidase S49" evidence="5">
    <location>
        <begin position="89"/>
        <end position="194"/>
    </location>
</feature>
<dbReference type="PANTHER" id="PTHR42987">
    <property type="entry name" value="PEPTIDASE S49"/>
    <property type="match status" value="1"/>
</dbReference>
<dbReference type="Pfam" id="PF01343">
    <property type="entry name" value="Peptidase_S49"/>
    <property type="match status" value="2"/>
</dbReference>
<sequence>MVFGLVTLVLLISLTLVATKLGRARLDKGAIAILKLQGPIYESGAALDALRKVRKTPYVKAVVVRVDSPGGSVGASEEIYREVMRVRTETKKPVVVSMANVAASGGYYVSLAADKIVANHGTITGSIGVLAAELNIESLLRKLGVGTEIIKSGEHKDAGSPLRSMTKEELNLLQGLVFDFYRQFVREVLRWRHEQIQRALTERSVAITDVLSTSTTKRMENALEWRAFQPGTLAAEIGTTTEVETLVRMLADGRVFTGEQAWVLGLVDELGTFEDAMHLAAKLAKLPPDAPTVDFTPHTGFAEWLRKAFGSAVTEWVDPVQKIEFRAPMR</sequence>
<keyword evidence="4" id="KW-0720">Serine protease</keyword>
<dbReference type="PANTHER" id="PTHR42987:SF7">
    <property type="entry name" value="SIGNAL PEPTIDE PEPTIDASE SPPA-RELATED"/>
    <property type="match status" value="1"/>
</dbReference>
<dbReference type="CDD" id="cd07023">
    <property type="entry name" value="S49_Sppa_N_C"/>
    <property type="match status" value="1"/>
</dbReference>